<gene>
    <name evidence="1" type="ORF">EPJ78_06715</name>
</gene>
<accession>A0A5C8EHV0</accession>
<protein>
    <submittedName>
        <fullName evidence="1">Uncharacterized protein</fullName>
    </submittedName>
</protein>
<evidence type="ECO:0000313" key="2">
    <source>
        <dbReference type="Proteomes" id="UP000322814"/>
    </source>
</evidence>
<reference evidence="1 2" key="1">
    <citation type="journal article" date="1992" name="Lakartidningen">
        <title>[Penicillin V and not amoxicillin is the first choice preparation in acute otitis].</title>
        <authorList>
            <person name="Kamme C."/>
            <person name="Lundgren K."/>
            <person name="Prellner K."/>
        </authorList>
    </citation>
    <scope>NUCLEOTIDE SEQUENCE [LARGE SCALE GENOMIC DNA]</scope>
    <source>
        <strain evidence="1 2">PC4580III</strain>
    </source>
</reference>
<organism evidence="1 2">
    <name type="scientific">Brachyspira aalborgi</name>
    <dbReference type="NCBI Taxonomy" id="29522"/>
    <lineage>
        <taxon>Bacteria</taxon>
        <taxon>Pseudomonadati</taxon>
        <taxon>Spirochaetota</taxon>
        <taxon>Spirochaetia</taxon>
        <taxon>Brachyspirales</taxon>
        <taxon>Brachyspiraceae</taxon>
        <taxon>Brachyspira</taxon>
    </lineage>
</organism>
<comment type="caution">
    <text evidence="1">The sequence shown here is derived from an EMBL/GenBank/DDBJ whole genome shotgun (WGS) entry which is preliminary data.</text>
</comment>
<dbReference type="RefSeq" id="WP_147770974.1">
    <property type="nucleotide sequence ID" value="NZ_SAYB01000005.1"/>
</dbReference>
<dbReference type="Proteomes" id="UP000322814">
    <property type="component" value="Unassembled WGS sequence"/>
</dbReference>
<dbReference type="AlphaFoldDB" id="A0A5C8EHV0"/>
<name>A0A5C8EHV0_9SPIR</name>
<proteinExistence type="predicted"/>
<evidence type="ECO:0000313" key="1">
    <source>
        <dbReference type="EMBL" id="TXJ37018.1"/>
    </source>
</evidence>
<sequence>MNNINNKQEEDKKKQVIGLYGEMQLAMILHNKGWQVHRSYIDEGIDFVITKYYCVKCKKFVNQYIRYEEYNKKKCKCVTNLCEKCKENDTLKIITKYLQVKTSEGIKKDSGIRNLSFHPKIRYMMGKDVYYVWIAIFVNDNFNLNNIKSQNINIHDAIHYYIFNTGDVILFDDINLPTYQITDNQKTELTIDKYGNILKKGRNYDYSCFDKFHNNFDILESIN</sequence>
<dbReference type="EMBL" id="SAYB01000005">
    <property type="protein sequence ID" value="TXJ37018.1"/>
    <property type="molecule type" value="Genomic_DNA"/>
</dbReference>